<dbReference type="AlphaFoldDB" id="A0A8S2QCL9"/>
<evidence type="ECO:0000313" key="2">
    <source>
        <dbReference type="EMBL" id="CAF4097464.1"/>
    </source>
</evidence>
<evidence type="ECO:0008006" key="4">
    <source>
        <dbReference type="Google" id="ProtNLM"/>
    </source>
</evidence>
<protein>
    <recommendedName>
        <fullName evidence="4">Integrase zinc-binding domain-containing protein</fullName>
    </recommendedName>
</protein>
<organism evidence="2 3">
    <name type="scientific">Didymodactylos carnosus</name>
    <dbReference type="NCBI Taxonomy" id="1234261"/>
    <lineage>
        <taxon>Eukaryota</taxon>
        <taxon>Metazoa</taxon>
        <taxon>Spiralia</taxon>
        <taxon>Gnathifera</taxon>
        <taxon>Rotifera</taxon>
        <taxon>Eurotatoria</taxon>
        <taxon>Bdelloidea</taxon>
        <taxon>Philodinida</taxon>
        <taxon>Philodinidae</taxon>
        <taxon>Didymodactylos</taxon>
    </lineage>
</organism>
<proteinExistence type="predicted"/>
<comment type="caution">
    <text evidence="2">The sequence shown here is derived from an EMBL/GenBank/DDBJ whole genome shotgun (WGS) entry which is preliminary data.</text>
</comment>
<sequence>MAVGHLDRDKTWHEIRRRYSFVPLETIRIFIGLCDRCVTRKVFPKPVVEKPIVSVGFMTRMQIDMRSEEDNAVQSIVVATV</sequence>
<evidence type="ECO:0000313" key="1">
    <source>
        <dbReference type="EMBL" id="CAF1292570.1"/>
    </source>
</evidence>
<dbReference type="Proteomes" id="UP000682733">
    <property type="component" value="Unassembled WGS sequence"/>
</dbReference>
<dbReference type="EMBL" id="CAJOBA010040610">
    <property type="protein sequence ID" value="CAF4097464.1"/>
    <property type="molecule type" value="Genomic_DNA"/>
</dbReference>
<dbReference type="Proteomes" id="UP000677228">
    <property type="component" value="Unassembled WGS sequence"/>
</dbReference>
<accession>A0A8S2QCL9</accession>
<dbReference type="EMBL" id="CAJNOK010019034">
    <property type="protein sequence ID" value="CAF1292570.1"/>
    <property type="molecule type" value="Genomic_DNA"/>
</dbReference>
<name>A0A8S2QCL9_9BILA</name>
<reference evidence="2" key="1">
    <citation type="submission" date="2021-02" db="EMBL/GenBank/DDBJ databases">
        <authorList>
            <person name="Nowell W R."/>
        </authorList>
    </citation>
    <scope>NUCLEOTIDE SEQUENCE</scope>
</reference>
<gene>
    <name evidence="1" type="ORF">OVA965_LOCUS28163</name>
    <name evidence="2" type="ORF">TMI583_LOCUS28916</name>
</gene>
<evidence type="ECO:0000313" key="3">
    <source>
        <dbReference type="Proteomes" id="UP000682733"/>
    </source>
</evidence>